<dbReference type="EMBL" id="AXCZ01000006">
    <property type="protein sequence ID" value="KGM14335.1"/>
    <property type="molecule type" value="Genomic_DNA"/>
</dbReference>
<proteinExistence type="predicted"/>
<feature type="transmembrane region" description="Helical" evidence="1">
    <location>
        <begin position="40"/>
        <end position="61"/>
    </location>
</feature>
<dbReference type="AlphaFoldDB" id="A0A0A0C2E0"/>
<sequence length="64" mass="6824">MLQTFTLSLGGVLTLAGALFLVRAFRQGQEGLAENERRTFRLSVVLLAAGSALFLVTTVLAENA</sequence>
<accession>A0A0A0C2E0</accession>
<dbReference type="RefSeq" id="WP_035056818.1">
    <property type="nucleotide sequence ID" value="NZ_AXCZ01000006.1"/>
</dbReference>
<evidence type="ECO:0000313" key="3">
    <source>
        <dbReference type="Proteomes" id="UP000054314"/>
    </source>
</evidence>
<organism evidence="2 3">
    <name type="scientific">Cellulomonas bogoriensis 69B4 = DSM 16987</name>
    <dbReference type="NCBI Taxonomy" id="1386082"/>
    <lineage>
        <taxon>Bacteria</taxon>
        <taxon>Bacillati</taxon>
        <taxon>Actinomycetota</taxon>
        <taxon>Actinomycetes</taxon>
        <taxon>Micrococcales</taxon>
        <taxon>Cellulomonadaceae</taxon>
        <taxon>Cellulomonas</taxon>
    </lineage>
</organism>
<keyword evidence="1" id="KW-0812">Transmembrane</keyword>
<evidence type="ECO:0000256" key="1">
    <source>
        <dbReference type="SAM" id="Phobius"/>
    </source>
</evidence>
<keyword evidence="1" id="KW-0472">Membrane</keyword>
<reference evidence="2 3" key="1">
    <citation type="submission" date="2013-08" db="EMBL/GenBank/DDBJ databases">
        <title>Genome sequencing of Cellulomonas bogoriensis 69B4.</title>
        <authorList>
            <person name="Chen F."/>
            <person name="Li Y."/>
            <person name="Wang G."/>
        </authorList>
    </citation>
    <scope>NUCLEOTIDE SEQUENCE [LARGE SCALE GENOMIC DNA]</scope>
    <source>
        <strain evidence="2 3">69B4</strain>
    </source>
</reference>
<comment type="caution">
    <text evidence="2">The sequence shown here is derived from an EMBL/GenBank/DDBJ whole genome shotgun (WGS) entry which is preliminary data.</text>
</comment>
<keyword evidence="1" id="KW-1133">Transmembrane helix</keyword>
<name>A0A0A0C2E0_9CELL</name>
<dbReference type="Proteomes" id="UP000054314">
    <property type="component" value="Unassembled WGS sequence"/>
</dbReference>
<protein>
    <submittedName>
        <fullName evidence="2">Uncharacterized protein</fullName>
    </submittedName>
</protein>
<keyword evidence="3" id="KW-1185">Reference proteome</keyword>
<gene>
    <name evidence="2" type="ORF">N869_15105</name>
</gene>
<evidence type="ECO:0000313" key="2">
    <source>
        <dbReference type="EMBL" id="KGM14335.1"/>
    </source>
</evidence>